<dbReference type="Proteomes" id="UP000504632">
    <property type="component" value="Chromosome 15"/>
</dbReference>
<keyword evidence="8" id="KW-0812">Transmembrane</keyword>
<dbReference type="Gene3D" id="2.60.40.3210">
    <property type="entry name" value="Zona pellucida, ZP-N domain"/>
    <property type="match status" value="1"/>
</dbReference>
<organism evidence="17 18">
    <name type="scientific">Chanos chanos</name>
    <name type="common">Milkfish</name>
    <name type="synonym">Mugil chanos</name>
    <dbReference type="NCBI Taxonomy" id="29144"/>
    <lineage>
        <taxon>Eukaryota</taxon>
        <taxon>Metazoa</taxon>
        <taxon>Chordata</taxon>
        <taxon>Craniata</taxon>
        <taxon>Vertebrata</taxon>
        <taxon>Euteleostomi</taxon>
        <taxon>Actinopterygii</taxon>
        <taxon>Neopterygii</taxon>
        <taxon>Teleostei</taxon>
        <taxon>Ostariophysi</taxon>
        <taxon>Gonorynchiformes</taxon>
        <taxon>Chanidae</taxon>
        <taxon>Chanos</taxon>
    </lineage>
</organism>
<dbReference type="SMART" id="SM00241">
    <property type="entry name" value="ZP"/>
    <property type="match status" value="1"/>
</dbReference>
<proteinExistence type="inferred from homology"/>
<evidence type="ECO:0000256" key="12">
    <source>
        <dbReference type="ARBA" id="ARBA00023157"/>
    </source>
</evidence>
<dbReference type="OrthoDB" id="8880842at2759"/>
<keyword evidence="4 14" id="KW-1003">Cell membrane</keyword>
<sequence>MENMFRLSFLIVSLFARCYVLEAVPNSLKSPQRLPASQLQFVPAKKFPYPLKEPISKPNTRVKTVAVYCHEDYIEILVKADLFGLGIPIDVTDLRLGADSQPGAACWGRVVSPEEYIIAVALTDCGMRHWITDDSLIYTNLLVYSPTPTPDGLIRMEEVVIPVECHYGRRFELSSNSVQPTWIAFTSTQSAVDTLDFSLTLMTSDWLSERVSKVYFLGDFINIQASYQMGYHTELRVFVEECVATISPDLNSVPRYVFIQNHGCLTDSLLTASRSRYLPRVQSEKLRIQLDAFRFHEEESSEIYITCHLRAYPVTDNTEPESRACSYSDGRWTSADGEDWRCDSCQPQDQTLQYSGTHPYSGTHQYSGMPLRPRMQSPAQFERIRPSATSRNVFGQDAAVGPLSVFSKKHKLGSLAPPAGQEAIPALSPSKGDRRPIPHSSLWKNGKNAKMDKQPFAPHGRAMSSANKLDGVSVPSWLMALEHLIDSPTIDPITTAASAEREDPPGSEHAGKDSSVPIPRTLDPGAKDEQEESKASPPPSPTTTFSTKDTSPEK</sequence>
<evidence type="ECO:0000256" key="1">
    <source>
        <dbReference type="ARBA" id="ARBA00004498"/>
    </source>
</evidence>
<comment type="subcellular location">
    <subcellularLocation>
        <location evidence="1">Secreted</location>
        <location evidence="1">Extracellular space</location>
        <location evidence="1">Extracellular matrix</location>
    </subcellularLocation>
    <subcellularLocation>
        <location evidence="14">Zona pellucida</location>
    </subcellularLocation>
    <subcellularLocation>
        <location evidence="14">Cell membrane</location>
        <topology evidence="14">Single-pass type I membrane protein</topology>
    </subcellularLocation>
</comment>
<evidence type="ECO:0000256" key="15">
    <source>
        <dbReference type="SAM" id="MobiDB-lite"/>
    </source>
</evidence>
<dbReference type="PROSITE" id="PS51034">
    <property type="entry name" value="ZP_2"/>
    <property type="match status" value="1"/>
</dbReference>
<keyword evidence="9 14" id="KW-0732">Signal</keyword>
<dbReference type="PANTHER" id="PTHR11576:SF2">
    <property type="entry name" value="ZONA PELLUCIDA SPERM-BINDING PROTEIN 3"/>
    <property type="match status" value="1"/>
</dbReference>
<evidence type="ECO:0000259" key="16">
    <source>
        <dbReference type="PROSITE" id="PS51034"/>
    </source>
</evidence>
<keyword evidence="7 14" id="KW-0165">Cleavage on pair of basic residues</keyword>
<dbReference type="Pfam" id="PF00100">
    <property type="entry name" value="Zona_pellucida"/>
    <property type="match status" value="1"/>
</dbReference>
<dbReference type="InterPro" id="IPR042235">
    <property type="entry name" value="ZP-C_dom"/>
</dbReference>
<keyword evidence="6 14" id="KW-0272">Extracellular matrix</keyword>
<feature type="chain" id="PRO_5041481279" description="Zona pellucida sperm-binding protein 3" evidence="14">
    <location>
        <begin position="24"/>
        <end position="554"/>
    </location>
</feature>
<evidence type="ECO:0000256" key="13">
    <source>
        <dbReference type="ARBA" id="ARBA00023180"/>
    </source>
</evidence>
<feature type="signal peptide" evidence="14">
    <location>
        <begin position="1"/>
        <end position="23"/>
    </location>
</feature>
<keyword evidence="5 14" id="KW-0964">Secreted</keyword>
<comment type="PTM">
    <text evidence="14">Proteolytically cleaved before the transmembrane segment to yield the secreted ectodomain incorporated in the zona pellucida.</text>
</comment>
<evidence type="ECO:0000256" key="2">
    <source>
        <dbReference type="ARBA" id="ARBA00006735"/>
    </source>
</evidence>
<keyword evidence="17" id="KW-1185">Reference proteome</keyword>
<dbReference type="InterPro" id="IPR048290">
    <property type="entry name" value="ZP_chr"/>
</dbReference>
<evidence type="ECO:0000313" key="17">
    <source>
        <dbReference type="Proteomes" id="UP000504632"/>
    </source>
</evidence>
<evidence type="ECO:0000256" key="11">
    <source>
        <dbReference type="ARBA" id="ARBA00023136"/>
    </source>
</evidence>
<dbReference type="InterPro" id="IPR001507">
    <property type="entry name" value="ZP_dom"/>
</dbReference>
<dbReference type="Pfam" id="PF23344">
    <property type="entry name" value="ZP-N"/>
    <property type="match status" value="1"/>
</dbReference>
<dbReference type="PANTHER" id="PTHR11576">
    <property type="entry name" value="ZONA PELLUCIDA SPERM-BINDING PROTEIN 3"/>
    <property type="match status" value="1"/>
</dbReference>
<evidence type="ECO:0000256" key="6">
    <source>
        <dbReference type="ARBA" id="ARBA00022530"/>
    </source>
</evidence>
<dbReference type="GO" id="GO:2000344">
    <property type="term" value="P:positive regulation of acrosome reaction"/>
    <property type="evidence" value="ECO:0007669"/>
    <property type="project" value="UniProtKB-UniRule"/>
</dbReference>
<feature type="compositionally biased region" description="Basic and acidic residues" evidence="15">
    <location>
        <begin position="499"/>
        <end position="512"/>
    </location>
</feature>
<feature type="compositionally biased region" description="Basic and acidic residues" evidence="15">
    <location>
        <begin position="525"/>
        <end position="534"/>
    </location>
</feature>
<feature type="region of interest" description="Disordered" evidence="15">
    <location>
        <begin position="498"/>
        <end position="554"/>
    </location>
</feature>
<gene>
    <name evidence="18" type="primary">LOC115828802</name>
</gene>
<feature type="region of interest" description="Disordered" evidence="15">
    <location>
        <begin position="413"/>
        <end position="467"/>
    </location>
</feature>
<keyword evidence="11" id="KW-0472">Membrane</keyword>
<dbReference type="GO" id="GO:0032190">
    <property type="term" value="F:acrosin binding"/>
    <property type="evidence" value="ECO:0007669"/>
    <property type="project" value="TreeGrafter"/>
</dbReference>
<dbReference type="AlphaFoldDB" id="A0A6J2WWT0"/>
<name>A0A6J2WWT0_CHACN</name>
<dbReference type="Gene3D" id="2.60.40.4100">
    <property type="entry name" value="Zona pellucida, ZP-C domain"/>
    <property type="match status" value="1"/>
</dbReference>
<dbReference type="GeneID" id="115828802"/>
<dbReference type="RefSeq" id="XP_030648760.1">
    <property type="nucleotide sequence ID" value="XM_030792900.1"/>
</dbReference>
<dbReference type="GO" id="GO:0005886">
    <property type="term" value="C:plasma membrane"/>
    <property type="evidence" value="ECO:0007669"/>
    <property type="project" value="UniProtKB-SubCell"/>
</dbReference>
<evidence type="ECO:0000256" key="8">
    <source>
        <dbReference type="ARBA" id="ARBA00022692"/>
    </source>
</evidence>
<feature type="domain" description="ZP" evidence="16">
    <location>
        <begin position="68"/>
        <end position="332"/>
    </location>
</feature>
<accession>A0A6J2WWT0</accession>
<protein>
    <recommendedName>
        <fullName evidence="3 14">Zona pellucida sperm-binding protein 3</fullName>
    </recommendedName>
</protein>
<dbReference type="PRINTS" id="PR00023">
    <property type="entry name" value="ZPELLUCIDA"/>
</dbReference>
<keyword evidence="12 14" id="KW-1015">Disulfide bond</keyword>
<feature type="compositionally biased region" description="Low complexity" evidence="15">
    <location>
        <begin position="542"/>
        <end position="554"/>
    </location>
</feature>
<dbReference type="GO" id="GO:0007339">
    <property type="term" value="P:binding of sperm to zona pellucida"/>
    <property type="evidence" value="ECO:0007669"/>
    <property type="project" value="UniProtKB-UniRule"/>
</dbReference>
<evidence type="ECO:0000256" key="4">
    <source>
        <dbReference type="ARBA" id="ARBA00022475"/>
    </source>
</evidence>
<dbReference type="FunFam" id="2.60.40.3210:FF:000001">
    <property type="entry name" value="Zona pellucida sperm-binding protein 3"/>
    <property type="match status" value="1"/>
</dbReference>
<dbReference type="InParanoid" id="A0A6J2WWT0"/>
<evidence type="ECO:0000256" key="10">
    <source>
        <dbReference type="ARBA" id="ARBA00022989"/>
    </source>
</evidence>
<dbReference type="InterPro" id="IPR055356">
    <property type="entry name" value="ZP-N"/>
</dbReference>
<comment type="domain">
    <text evidence="14">The ZP domain is involved in the polymerization of the ZP proteins to form the zona pellucida.</text>
</comment>
<dbReference type="GO" id="GO:0035803">
    <property type="term" value="P:egg coat formation"/>
    <property type="evidence" value="ECO:0007669"/>
    <property type="project" value="UniProtKB-UniRule"/>
</dbReference>
<dbReference type="FunFam" id="2.60.40.4100:FF:000002">
    <property type="entry name" value="Zona pellucida sperm-binding protein 3"/>
    <property type="match status" value="1"/>
</dbReference>
<evidence type="ECO:0000256" key="7">
    <source>
        <dbReference type="ARBA" id="ARBA00022685"/>
    </source>
</evidence>
<keyword evidence="10" id="KW-1133">Transmembrane helix</keyword>
<comment type="function">
    <text evidence="14">Component of the zona pellucida, an extracellular matrix surrounding oocytes which mediates sperm binding, induction of the acrosome reaction and prevents post-fertilization polyspermy. The zona pellucida is composed of 3 to 4 glycoproteins, ZP1, ZP2, ZP3, and ZP4. ZP3 is essential for sperm binding and zona matrix formation.</text>
</comment>
<evidence type="ECO:0000313" key="18">
    <source>
        <dbReference type="RefSeq" id="XP_030648760.1"/>
    </source>
</evidence>
<evidence type="ECO:0000256" key="3">
    <source>
        <dbReference type="ARBA" id="ARBA00017980"/>
    </source>
</evidence>
<dbReference type="GO" id="GO:0035804">
    <property type="term" value="F:structural constituent of egg coat"/>
    <property type="evidence" value="ECO:0007669"/>
    <property type="project" value="UniProtKB-UniRule"/>
</dbReference>
<evidence type="ECO:0000256" key="9">
    <source>
        <dbReference type="ARBA" id="ARBA00022729"/>
    </source>
</evidence>
<dbReference type="GO" id="GO:0035805">
    <property type="term" value="C:egg coat"/>
    <property type="evidence" value="ECO:0007669"/>
    <property type="project" value="UniProtKB-SubCell"/>
</dbReference>
<evidence type="ECO:0000256" key="5">
    <source>
        <dbReference type="ARBA" id="ARBA00022525"/>
    </source>
</evidence>
<comment type="similarity">
    <text evidence="2 14">Belongs to the ZP domain family. ZPC subfamily.</text>
</comment>
<evidence type="ECO:0000256" key="14">
    <source>
        <dbReference type="RuleBase" id="RU367066"/>
    </source>
</evidence>
<reference evidence="18" key="1">
    <citation type="submission" date="2025-08" db="UniProtKB">
        <authorList>
            <consortium name="RefSeq"/>
        </authorList>
    </citation>
    <scope>IDENTIFICATION</scope>
</reference>
<keyword evidence="13" id="KW-0325">Glycoprotein</keyword>
<dbReference type="InterPro" id="IPR055355">
    <property type="entry name" value="ZP-C"/>
</dbReference>